<feature type="domain" description="HTH arsR-type" evidence="4">
    <location>
        <begin position="4"/>
        <end position="101"/>
    </location>
</feature>
<protein>
    <recommendedName>
        <fullName evidence="4">HTH arsR-type domain-containing protein</fullName>
    </recommendedName>
</protein>
<dbReference type="InterPro" id="IPR018656">
    <property type="entry name" value="DUF2087"/>
</dbReference>
<dbReference type="GO" id="GO:0003677">
    <property type="term" value="F:DNA binding"/>
    <property type="evidence" value="ECO:0007669"/>
    <property type="project" value="UniProtKB-KW"/>
</dbReference>
<keyword evidence="6" id="KW-1185">Reference proteome</keyword>
<dbReference type="InterPro" id="IPR051081">
    <property type="entry name" value="HTH_MetalResp_TranReg"/>
</dbReference>
<dbReference type="PRINTS" id="PR00778">
    <property type="entry name" value="HTHARSR"/>
</dbReference>
<dbReference type="GO" id="GO:0003700">
    <property type="term" value="F:DNA-binding transcription factor activity"/>
    <property type="evidence" value="ECO:0007669"/>
    <property type="project" value="InterPro"/>
</dbReference>
<evidence type="ECO:0000256" key="3">
    <source>
        <dbReference type="ARBA" id="ARBA00023163"/>
    </source>
</evidence>
<dbReference type="InterPro" id="IPR001845">
    <property type="entry name" value="HTH_ArsR_DNA-bd_dom"/>
</dbReference>
<keyword evidence="1" id="KW-0805">Transcription regulation</keyword>
<organism evidence="5 6">
    <name type="scientific">Armatimonas rosea</name>
    <dbReference type="NCBI Taxonomy" id="685828"/>
    <lineage>
        <taxon>Bacteria</taxon>
        <taxon>Bacillati</taxon>
        <taxon>Armatimonadota</taxon>
        <taxon>Armatimonadia</taxon>
        <taxon>Armatimonadales</taxon>
        <taxon>Armatimonadaceae</taxon>
        <taxon>Armatimonas</taxon>
    </lineage>
</organism>
<dbReference type="CDD" id="cd00090">
    <property type="entry name" value="HTH_ARSR"/>
    <property type="match status" value="1"/>
</dbReference>
<dbReference type="Proteomes" id="UP000520814">
    <property type="component" value="Unassembled WGS sequence"/>
</dbReference>
<evidence type="ECO:0000256" key="2">
    <source>
        <dbReference type="ARBA" id="ARBA00023125"/>
    </source>
</evidence>
<reference evidence="5 6" key="1">
    <citation type="submission" date="2020-08" db="EMBL/GenBank/DDBJ databases">
        <title>Genomic Encyclopedia of Type Strains, Phase IV (KMG-IV): sequencing the most valuable type-strain genomes for metagenomic binning, comparative biology and taxonomic classification.</title>
        <authorList>
            <person name="Goeker M."/>
        </authorList>
    </citation>
    <scope>NUCLEOTIDE SEQUENCE [LARGE SCALE GENOMIC DNA]</scope>
    <source>
        <strain evidence="5 6">DSM 23562</strain>
    </source>
</reference>
<dbReference type="SUPFAM" id="SSF46785">
    <property type="entry name" value="Winged helix' DNA-binding domain"/>
    <property type="match status" value="1"/>
</dbReference>
<evidence type="ECO:0000313" key="5">
    <source>
        <dbReference type="EMBL" id="MBB6050847.1"/>
    </source>
</evidence>
<dbReference type="PANTHER" id="PTHR33154">
    <property type="entry name" value="TRANSCRIPTIONAL REGULATOR, ARSR FAMILY"/>
    <property type="match status" value="1"/>
</dbReference>
<keyword evidence="2" id="KW-0238">DNA-binding</keyword>
<evidence type="ECO:0000256" key="1">
    <source>
        <dbReference type="ARBA" id="ARBA00023015"/>
    </source>
</evidence>
<dbReference type="RefSeq" id="WP_184196537.1">
    <property type="nucleotide sequence ID" value="NZ_JACHGW010000002.1"/>
</dbReference>
<gene>
    <name evidence="5" type="ORF">HNQ39_002638</name>
</gene>
<name>A0A7W9SQ96_ARMRO</name>
<dbReference type="InterPro" id="IPR036390">
    <property type="entry name" value="WH_DNA-bd_sf"/>
</dbReference>
<keyword evidence="3" id="KW-0804">Transcription</keyword>
<accession>A0A7W9SQ96</accession>
<proteinExistence type="predicted"/>
<dbReference type="Pfam" id="PF09860">
    <property type="entry name" value="DUF2087"/>
    <property type="match status" value="1"/>
</dbReference>
<dbReference type="AlphaFoldDB" id="A0A7W9SQ96"/>
<comment type="caution">
    <text evidence="5">The sequence shown here is derived from an EMBL/GenBank/DDBJ whole genome shotgun (WGS) entry which is preliminary data.</text>
</comment>
<sequence length="183" mass="20502">MSVIMIETIGTLAGQLKPLGEPTRLRLMGLLLREPQTGEELAAVLGLSEPTITHHIGKLREAGLVETLNRVHQARPEAVDALGTGLGERLKALMEAEEPADKFAKKVLDAFFENGRLTTIPARQKKQRIVLERLVAEFEPGVRYTEVELSAKLRPFHDDVATLRRLFVAERLMARESGVYWRL</sequence>
<dbReference type="EMBL" id="JACHGW010000002">
    <property type="protein sequence ID" value="MBB6050847.1"/>
    <property type="molecule type" value="Genomic_DNA"/>
</dbReference>
<dbReference type="Pfam" id="PF01022">
    <property type="entry name" value="HTH_5"/>
    <property type="match status" value="1"/>
</dbReference>
<dbReference type="InterPro" id="IPR011991">
    <property type="entry name" value="ArsR-like_HTH"/>
</dbReference>
<dbReference type="SMART" id="SM00418">
    <property type="entry name" value="HTH_ARSR"/>
    <property type="match status" value="1"/>
</dbReference>
<dbReference type="PROSITE" id="PS50987">
    <property type="entry name" value="HTH_ARSR_2"/>
    <property type="match status" value="1"/>
</dbReference>
<dbReference type="PANTHER" id="PTHR33154:SF18">
    <property type="entry name" value="ARSENICAL RESISTANCE OPERON REPRESSOR"/>
    <property type="match status" value="1"/>
</dbReference>
<evidence type="ECO:0000313" key="6">
    <source>
        <dbReference type="Proteomes" id="UP000520814"/>
    </source>
</evidence>
<evidence type="ECO:0000259" key="4">
    <source>
        <dbReference type="PROSITE" id="PS50987"/>
    </source>
</evidence>
<dbReference type="Gene3D" id="1.10.10.10">
    <property type="entry name" value="Winged helix-like DNA-binding domain superfamily/Winged helix DNA-binding domain"/>
    <property type="match status" value="1"/>
</dbReference>
<dbReference type="InterPro" id="IPR036388">
    <property type="entry name" value="WH-like_DNA-bd_sf"/>
</dbReference>